<feature type="domain" description="Carboxyltransferase" evidence="4">
    <location>
        <begin position="23"/>
        <end position="305"/>
    </location>
</feature>
<dbReference type="Pfam" id="PF02626">
    <property type="entry name" value="CT_A_B"/>
    <property type="match status" value="1"/>
</dbReference>
<dbReference type="EMBL" id="FWFW01000011">
    <property type="protein sequence ID" value="SLN58205.1"/>
    <property type="molecule type" value="Genomic_DNA"/>
</dbReference>
<evidence type="ECO:0000256" key="1">
    <source>
        <dbReference type="ARBA" id="ARBA00022741"/>
    </source>
</evidence>
<dbReference type="Proteomes" id="UP000193307">
    <property type="component" value="Unassembled WGS sequence"/>
</dbReference>
<dbReference type="SUPFAM" id="SSF50891">
    <property type="entry name" value="Cyclophilin-like"/>
    <property type="match status" value="1"/>
</dbReference>
<keyword evidence="3" id="KW-0067">ATP-binding</keyword>
<keyword evidence="6" id="KW-1185">Reference proteome</keyword>
<dbReference type="PANTHER" id="PTHR43309:SF3">
    <property type="entry name" value="5-OXOPROLINASE SUBUNIT C"/>
    <property type="match status" value="1"/>
</dbReference>
<dbReference type="Gene3D" id="2.40.100.10">
    <property type="entry name" value="Cyclophilin-like"/>
    <property type="match status" value="1"/>
</dbReference>
<reference evidence="5 6" key="1">
    <citation type="submission" date="2017-03" db="EMBL/GenBank/DDBJ databases">
        <authorList>
            <person name="Afonso C.L."/>
            <person name="Miller P.J."/>
            <person name="Scott M.A."/>
            <person name="Spackman E."/>
            <person name="Goraichik I."/>
            <person name="Dimitrov K.M."/>
            <person name="Suarez D.L."/>
            <person name="Swayne D.E."/>
        </authorList>
    </citation>
    <scope>NUCLEOTIDE SEQUENCE [LARGE SCALE GENOMIC DNA]</scope>
    <source>
        <strain evidence="5 6">CECT 7971</strain>
    </source>
</reference>
<evidence type="ECO:0000313" key="5">
    <source>
        <dbReference type="EMBL" id="SLN58205.1"/>
    </source>
</evidence>
<dbReference type="InterPro" id="IPR052708">
    <property type="entry name" value="PxpC"/>
</dbReference>
<dbReference type="STRING" id="658057.SAMN04488032_11156"/>
<organism evidence="5 6">
    <name type="scientific">Pacificibacter marinus</name>
    <dbReference type="NCBI Taxonomy" id="658057"/>
    <lineage>
        <taxon>Bacteria</taxon>
        <taxon>Pseudomonadati</taxon>
        <taxon>Pseudomonadota</taxon>
        <taxon>Alphaproteobacteria</taxon>
        <taxon>Rhodobacterales</taxon>
        <taxon>Roseobacteraceae</taxon>
        <taxon>Pacificibacter</taxon>
    </lineage>
</organism>
<evidence type="ECO:0000259" key="4">
    <source>
        <dbReference type="SMART" id="SM00797"/>
    </source>
</evidence>
<dbReference type="AlphaFoldDB" id="A0A1Y5T8U7"/>
<dbReference type="PANTHER" id="PTHR43309">
    <property type="entry name" value="5-OXOPROLINASE SUBUNIT C"/>
    <property type="match status" value="1"/>
</dbReference>
<name>A0A1Y5T8U7_9RHOB</name>
<keyword evidence="2" id="KW-0378">Hydrolase</keyword>
<dbReference type="GO" id="GO:0016787">
    <property type="term" value="F:hydrolase activity"/>
    <property type="evidence" value="ECO:0007669"/>
    <property type="project" value="UniProtKB-KW"/>
</dbReference>
<evidence type="ECO:0000313" key="6">
    <source>
        <dbReference type="Proteomes" id="UP000193307"/>
    </source>
</evidence>
<dbReference type="NCBIfam" id="TIGR00724">
    <property type="entry name" value="urea_amlyse_rel"/>
    <property type="match status" value="1"/>
</dbReference>
<dbReference type="InterPro" id="IPR003778">
    <property type="entry name" value="CT_A_B"/>
</dbReference>
<evidence type="ECO:0000256" key="3">
    <source>
        <dbReference type="ARBA" id="ARBA00022840"/>
    </source>
</evidence>
<dbReference type="SMART" id="SM00797">
    <property type="entry name" value="AHS2"/>
    <property type="match status" value="1"/>
</dbReference>
<proteinExistence type="predicted"/>
<dbReference type="InterPro" id="IPR029000">
    <property type="entry name" value="Cyclophilin-like_dom_sf"/>
</dbReference>
<sequence length="325" mass="34675">MIEVLSLPPLATVQDLGRDGFWQQGLGRAGAMDPMSHSLANLMLGNDANAATLEIPLSPARFQFVERTAFALVGAACDARLDGRALPRVFAGIADKNQVLELGVMTQGARVYLALSGGIDVAVVLGSRSTQLREGFGGFEGRVLAQGDRLVPATNSLPKLPKNGLSLSLPPLRSEQSSDIVLRALPSTEHDSFSSEALSAFWSAPYVITPQSNRQGYRFEGPELDRASQGELRSHGIVPGIVQVPGGGQPIIQLADSATMGGYPKIAAVIEQDLWRIGQARPGDAVRFEKITLEAAAQAVADEASLRVQYCDDLDVMRTQITGWT</sequence>
<dbReference type="GO" id="GO:0005524">
    <property type="term" value="F:ATP binding"/>
    <property type="evidence" value="ECO:0007669"/>
    <property type="project" value="UniProtKB-KW"/>
</dbReference>
<accession>A0A1Y5T8U7</accession>
<gene>
    <name evidence="5" type="primary">kipA</name>
    <name evidence="5" type="ORF">PAM7971_03011</name>
</gene>
<evidence type="ECO:0000256" key="2">
    <source>
        <dbReference type="ARBA" id="ARBA00022801"/>
    </source>
</evidence>
<dbReference type="RefSeq" id="WP_085850117.1">
    <property type="nucleotide sequence ID" value="NZ_FNZV01000011.1"/>
</dbReference>
<dbReference type="OrthoDB" id="9768696at2"/>
<protein>
    <submittedName>
        <fullName evidence="5">KipI antagonist</fullName>
    </submittedName>
</protein>
<keyword evidence="1" id="KW-0547">Nucleotide-binding</keyword>